<dbReference type="SUPFAM" id="SSF53800">
    <property type="entry name" value="Chelatase"/>
    <property type="match status" value="1"/>
</dbReference>
<dbReference type="Pfam" id="PF00762">
    <property type="entry name" value="Ferrochelatase"/>
    <property type="match status" value="1"/>
</dbReference>
<keyword evidence="2" id="KW-0456">Lyase</keyword>
<dbReference type="Gene3D" id="3.40.50.1400">
    <property type="match status" value="1"/>
</dbReference>
<evidence type="ECO:0000313" key="3">
    <source>
        <dbReference type="Proteomes" id="UP000254191"/>
    </source>
</evidence>
<dbReference type="EC" id="4.99.1.1" evidence="2"/>
<name>A0A379GE85_PROMI</name>
<evidence type="ECO:0000313" key="2">
    <source>
        <dbReference type="EMBL" id="SUC39299.1"/>
    </source>
</evidence>
<dbReference type="InterPro" id="IPR001015">
    <property type="entry name" value="Ferrochelatase"/>
</dbReference>
<gene>
    <name evidence="2" type="primary">hemH_1</name>
    <name evidence="2" type="ORF">NCTC11938_03585</name>
</gene>
<comment type="similarity">
    <text evidence="1">Belongs to the ferrochelatase family.</text>
</comment>
<sequence>MNDAKYGVLLVNLGTPDAPQPDAVKRYLAQFLSDPRVVDVSPWIWKPILHGVILPFRSPKVAKLYQQIWLPDGSPLLVYSRAQQKALAQRFAHILLN</sequence>
<organism evidence="2 3">
    <name type="scientific">Proteus mirabilis</name>
    <dbReference type="NCBI Taxonomy" id="584"/>
    <lineage>
        <taxon>Bacteria</taxon>
        <taxon>Pseudomonadati</taxon>
        <taxon>Pseudomonadota</taxon>
        <taxon>Gammaproteobacteria</taxon>
        <taxon>Enterobacterales</taxon>
        <taxon>Morganellaceae</taxon>
        <taxon>Proteus</taxon>
    </lineage>
</organism>
<protein>
    <submittedName>
        <fullName evidence="2">Ferrochelatase</fullName>
        <ecNumber evidence="2">4.99.1.1</ecNumber>
    </submittedName>
</protein>
<proteinExistence type="inferred from homology"/>
<dbReference type="GO" id="GO:0006783">
    <property type="term" value="P:heme biosynthetic process"/>
    <property type="evidence" value="ECO:0007669"/>
    <property type="project" value="InterPro"/>
</dbReference>
<dbReference type="InterPro" id="IPR033659">
    <property type="entry name" value="Ferrochelatase_N"/>
</dbReference>
<dbReference type="PANTHER" id="PTHR11108">
    <property type="entry name" value="FERROCHELATASE"/>
    <property type="match status" value="1"/>
</dbReference>
<dbReference type="Proteomes" id="UP000254191">
    <property type="component" value="Unassembled WGS sequence"/>
</dbReference>
<dbReference type="CDD" id="cd03411">
    <property type="entry name" value="Ferrochelatase_N"/>
    <property type="match status" value="1"/>
</dbReference>
<dbReference type="GO" id="GO:0004325">
    <property type="term" value="F:ferrochelatase activity"/>
    <property type="evidence" value="ECO:0007669"/>
    <property type="project" value="InterPro"/>
</dbReference>
<reference evidence="2 3" key="1">
    <citation type="submission" date="2018-06" db="EMBL/GenBank/DDBJ databases">
        <authorList>
            <consortium name="Pathogen Informatics"/>
            <person name="Doyle S."/>
        </authorList>
    </citation>
    <scope>NUCLEOTIDE SEQUENCE [LARGE SCALE GENOMIC DNA]</scope>
    <source>
        <strain evidence="2 3">NCTC11938</strain>
    </source>
</reference>
<evidence type="ECO:0000256" key="1">
    <source>
        <dbReference type="RuleBase" id="RU004185"/>
    </source>
</evidence>
<dbReference type="PANTHER" id="PTHR11108:SF1">
    <property type="entry name" value="FERROCHELATASE, MITOCHONDRIAL"/>
    <property type="match status" value="1"/>
</dbReference>
<dbReference type="AlphaFoldDB" id="A0A379GE85"/>
<dbReference type="EMBL" id="UGTS01000006">
    <property type="protein sequence ID" value="SUC39299.1"/>
    <property type="molecule type" value="Genomic_DNA"/>
</dbReference>
<accession>A0A379GE85</accession>